<evidence type="ECO:0000313" key="1">
    <source>
        <dbReference type="EMBL" id="MBX72300.1"/>
    </source>
</evidence>
<proteinExistence type="predicted"/>
<organism evidence="1">
    <name type="scientific">Rhizophora mucronata</name>
    <name type="common">Asiatic mangrove</name>
    <dbReference type="NCBI Taxonomy" id="61149"/>
    <lineage>
        <taxon>Eukaryota</taxon>
        <taxon>Viridiplantae</taxon>
        <taxon>Streptophyta</taxon>
        <taxon>Embryophyta</taxon>
        <taxon>Tracheophyta</taxon>
        <taxon>Spermatophyta</taxon>
        <taxon>Magnoliopsida</taxon>
        <taxon>eudicotyledons</taxon>
        <taxon>Gunneridae</taxon>
        <taxon>Pentapetalae</taxon>
        <taxon>rosids</taxon>
        <taxon>fabids</taxon>
        <taxon>Malpighiales</taxon>
        <taxon>Rhizophoraceae</taxon>
        <taxon>Rhizophora</taxon>
    </lineage>
</organism>
<dbReference type="AlphaFoldDB" id="A0A2P2QZ89"/>
<sequence length="56" mass="6094">MHILIPNQQIKGGPIAILCFDTIYPSTCLRCSGDDESFLEWLSTLTLLEGGNASPL</sequence>
<dbReference type="EMBL" id="GGEC01091816">
    <property type="protein sequence ID" value="MBX72300.1"/>
    <property type="molecule type" value="Transcribed_RNA"/>
</dbReference>
<name>A0A2P2QZ89_RHIMU</name>
<protein>
    <submittedName>
        <fullName evidence="1">Uncharacterized protein</fullName>
    </submittedName>
</protein>
<reference evidence="1" key="1">
    <citation type="submission" date="2018-02" db="EMBL/GenBank/DDBJ databases">
        <title>Rhizophora mucronata_Transcriptome.</title>
        <authorList>
            <person name="Meera S.P."/>
            <person name="Sreeshan A."/>
            <person name="Augustine A."/>
        </authorList>
    </citation>
    <scope>NUCLEOTIDE SEQUENCE</scope>
    <source>
        <tissue evidence="1">Leaf</tissue>
    </source>
</reference>
<accession>A0A2P2QZ89</accession>